<dbReference type="InterPro" id="IPR013341">
    <property type="entry name" value="Mandelate_racemase_N_dom"/>
</dbReference>
<keyword evidence="7" id="KW-1185">Reference proteome</keyword>
<dbReference type="GO" id="GO:0009063">
    <property type="term" value="P:amino acid catabolic process"/>
    <property type="evidence" value="ECO:0007669"/>
    <property type="project" value="InterPro"/>
</dbReference>
<evidence type="ECO:0000259" key="5">
    <source>
        <dbReference type="SMART" id="SM00922"/>
    </source>
</evidence>
<dbReference type="Pfam" id="PF02746">
    <property type="entry name" value="MR_MLE_N"/>
    <property type="match status" value="1"/>
</dbReference>
<dbReference type="AlphaFoldDB" id="A0A7W6ZW54"/>
<dbReference type="InterPro" id="IPR036849">
    <property type="entry name" value="Enolase-like_C_sf"/>
</dbReference>
<dbReference type="CDD" id="cd03328">
    <property type="entry name" value="MR_like_3"/>
    <property type="match status" value="1"/>
</dbReference>
<dbReference type="Pfam" id="PF13378">
    <property type="entry name" value="MR_MLE_C"/>
    <property type="match status" value="1"/>
</dbReference>
<dbReference type="GO" id="GO:0000287">
    <property type="term" value="F:magnesium ion binding"/>
    <property type="evidence" value="ECO:0007669"/>
    <property type="project" value="TreeGrafter"/>
</dbReference>
<feature type="compositionally biased region" description="Basic and acidic residues" evidence="4">
    <location>
        <begin position="347"/>
        <end position="358"/>
    </location>
</feature>
<dbReference type="SUPFAM" id="SSF54826">
    <property type="entry name" value="Enolase N-terminal domain-like"/>
    <property type="match status" value="1"/>
</dbReference>
<name>A0A7W6ZW54_9HYPH</name>
<evidence type="ECO:0000256" key="1">
    <source>
        <dbReference type="ARBA" id="ARBA00001946"/>
    </source>
</evidence>
<keyword evidence="2" id="KW-0479">Metal-binding</keyword>
<dbReference type="InterPro" id="IPR029017">
    <property type="entry name" value="Enolase-like_N"/>
</dbReference>
<comment type="cofactor">
    <cofactor evidence="1">
        <name>Mg(2+)</name>
        <dbReference type="ChEBI" id="CHEBI:18420"/>
    </cofactor>
</comment>
<organism evidence="6 7">
    <name type="scientific">Rhizobium leucaenae</name>
    <dbReference type="NCBI Taxonomy" id="29450"/>
    <lineage>
        <taxon>Bacteria</taxon>
        <taxon>Pseudomonadati</taxon>
        <taxon>Pseudomonadota</taxon>
        <taxon>Alphaproteobacteria</taxon>
        <taxon>Hyphomicrobiales</taxon>
        <taxon>Rhizobiaceae</taxon>
        <taxon>Rhizobium/Agrobacterium group</taxon>
        <taxon>Rhizobium</taxon>
    </lineage>
</organism>
<dbReference type="InterPro" id="IPR046945">
    <property type="entry name" value="RHMD-like"/>
</dbReference>
<sequence length="358" mass="39280">MIDRLECAAYKIPTDFPEGDGTFEWDSTTMVVVEIWAGSQRGIGYTYADTAVIDLIATLKDTVMGSECFDIPSILERLAIKIRNSGRSGIAACAISAIDTALWDLKARCLDLPLFMLLGAVRKLIPVYGSGGFTTYSDERLRDQLSAWIAENGCRAVKMKIGADHKRDPQRITVARDAIGEAELFIDANGAFTPQAAVRFASVIKGAGVRWFEEPVSSDDEAGLNFVRHRTPASMEVAAGEYIYTLDDARRLIEAKAVDVLQADVTRCGGISGFLKISALCEAFHTDLSGHCAPSVHLHVATCAARLRHLEWFHDHVRIEQMLFESAPVISEGTIAPDPSRPGNGLEFKRQDAEKFRI</sequence>
<dbReference type="EMBL" id="JACIIG010000008">
    <property type="protein sequence ID" value="MBB4569307.1"/>
    <property type="molecule type" value="Genomic_DNA"/>
</dbReference>
<reference evidence="6 7" key="1">
    <citation type="submission" date="2020-08" db="EMBL/GenBank/DDBJ databases">
        <title>Genomic Encyclopedia of Type Strains, Phase IV (KMG-V): Genome sequencing to study the core and pangenomes of soil and plant-associated prokaryotes.</title>
        <authorList>
            <person name="Whitman W."/>
        </authorList>
    </citation>
    <scope>NUCLEOTIDE SEQUENCE [LARGE SCALE GENOMIC DNA]</scope>
    <source>
        <strain evidence="6 7">SEMIA 492</strain>
    </source>
</reference>
<evidence type="ECO:0000256" key="4">
    <source>
        <dbReference type="SAM" id="MobiDB-lite"/>
    </source>
</evidence>
<dbReference type="InterPro" id="IPR018110">
    <property type="entry name" value="Mandel_Rmase/mucon_lact_enz_CS"/>
</dbReference>
<dbReference type="Gene3D" id="3.30.390.10">
    <property type="entry name" value="Enolase-like, N-terminal domain"/>
    <property type="match status" value="1"/>
</dbReference>
<evidence type="ECO:0000313" key="6">
    <source>
        <dbReference type="EMBL" id="MBB4569307.1"/>
    </source>
</evidence>
<feature type="region of interest" description="Disordered" evidence="4">
    <location>
        <begin position="334"/>
        <end position="358"/>
    </location>
</feature>
<protein>
    <submittedName>
        <fullName evidence="6">L-alanine-DL-glutamate epimerase-like enolase superfamily enzyme</fullName>
    </submittedName>
</protein>
<dbReference type="Gene3D" id="3.20.20.120">
    <property type="entry name" value="Enolase-like C-terminal domain"/>
    <property type="match status" value="1"/>
</dbReference>
<dbReference type="PROSITE" id="PS00908">
    <property type="entry name" value="MR_MLE_1"/>
    <property type="match status" value="1"/>
</dbReference>
<evidence type="ECO:0000313" key="7">
    <source>
        <dbReference type="Proteomes" id="UP000543836"/>
    </source>
</evidence>
<dbReference type="RefSeq" id="WP_245276547.1">
    <property type="nucleotide sequence ID" value="NZ_LMZF01000003.1"/>
</dbReference>
<comment type="caution">
    <text evidence="6">The sequence shown here is derived from an EMBL/GenBank/DDBJ whole genome shotgun (WGS) entry which is preliminary data.</text>
</comment>
<dbReference type="SUPFAM" id="SSF51604">
    <property type="entry name" value="Enolase C-terminal domain-like"/>
    <property type="match status" value="1"/>
</dbReference>
<keyword evidence="3" id="KW-0460">Magnesium</keyword>
<dbReference type="SMART" id="SM00922">
    <property type="entry name" value="MR_MLE"/>
    <property type="match status" value="1"/>
</dbReference>
<dbReference type="GO" id="GO:0016836">
    <property type="term" value="F:hydro-lyase activity"/>
    <property type="evidence" value="ECO:0007669"/>
    <property type="project" value="TreeGrafter"/>
</dbReference>
<proteinExistence type="predicted"/>
<evidence type="ECO:0000256" key="2">
    <source>
        <dbReference type="ARBA" id="ARBA00022723"/>
    </source>
</evidence>
<dbReference type="Proteomes" id="UP000543836">
    <property type="component" value="Unassembled WGS sequence"/>
</dbReference>
<dbReference type="SFLD" id="SFLDG00179">
    <property type="entry name" value="mandelate_racemase"/>
    <property type="match status" value="1"/>
</dbReference>
<dbReference type="PANTHER" id="PTHR13794">
    <property type="entry name" value="ENOLASE SUPERFAMILY, MANDELATE RACEMASE"/>
    <property type="match status" value="1"/>
</dbReference>
<dbReference type="InterPro" id="IPR013342">
    <property type="entry name" value="Mandelate_racemase_C"/>
</dbReference>
<gene>
    <name evidence="6" type="ORF">GGE60_003431</name>
</gene>
<feature type="domain" description="Mandelate racemase/muconate lactonizing enzyme C-terminal" evidence="5">
    <location>
        <begin position="138"/>
        <end position="234"/>
    </location>
</feature>
<dbReference type="SFLD" id="SFLDS00001">
    <property type="entry name" value="Enolase"/>
    <property type="match status" value="1"/>
</dbReference>
<dbReference type="GO" id="GO:0016052">
    <property type="term" value="P:carbohydrate catabolic process"/>
    <property type="evidence" value="ECO:0007669"/>
    <property type="project" value="TreeGrafter"/>
</dbReference>
<accession>A0A7W6ZW54</accession>
<dbReference type="InterPro" id="IPR029065">
    <property type="entry name" value="Enolase_C-like"/>
</dbReference>
<dbReference type="PANTHER" id="PTHR13794:SF58">
    <property type="entry name" value="MITOCHONDRIAL ENOLASE SUPERFAMILY MEMBER 1"/>
    <property type="match status" value="1"/>
</dbReference>
<evidence type="ECO:0000256" key="3">
    <source>
        <dbReference type="ARBA" id="ARBA00022842"/>
    </source>
</evidence>